<name>A0ACB7X4P0_9ERIC</name>
<dbReference type="Proteomes" id="UP000828048">
    <property type="component" value="Chromosome 2"/>
</dbReference>
<comment type="caution">
    <text evidence="1">The sequence shown here is derived from an EMBL/GenBank/DDBJ whole genome shotgun (WGS) entry which is preliminary data.</text>
</comment>
<evidence type="ECO:0000313" key="1">
    <source>
        <dbReference type="EMBL" id="KAH7835752.1"/>
    </source>
</evidence>
<reference evidence="1 2" key="1">
    <citation type="journal article" date="2021" name="Hortic Res">
        <title>High-quality reference genome and annotation aids understanding of berry development for evergreen blueberry (Vaccinium darrowii).</title>
        <authorList>
            <person name="Yu J."/>
            <person name="Hulse-Kemp A.M."/>
            <person name="Babiker E."/>
            <person name="Staton M."/>
        </authorList>
    </citation>
    <scope>NUCLEOTIDE SEQUENCE [LARGE SCALE GENOMIC DNA]</scope>
    <source>
        <strain evidence="2">cv. NJ 8807/NJ 8810</strain>
        <tissue evidence="1">Young leaf</tissue>
    </source>
</reference>
<evidence type="ECO:0000313" key="2">
    <source>
        <dbReference type="Proteomes" id="UP000828048"/>
    </source>
</evidence>
<dbReference type="EMBL" id="CM037152">
    <property type="protein sequence ID" value="KAH7835752.1"/>
    <property type="molecule type" value="Genomic_DNA"/>
</dbReference>
<keyword evidence="2" id="KW-1185">Reference proteome</keyword>
<organism evidence="1 2">
    <name type="scientific">Vaccinium darrowii</name>
    <dbReference type="NCBI Taxonomy" id="229202"/>
    <lineage>
        <taxon>Eukaryota</taxon>
        <taxon>Viridiplantae</taxon>
        <taxon>Streptophyta</taxon>
        <taxon>Embryophyta</taxon>
        <taxon>Tracheophyta</taxon>
        <taxon>Spermatophyta</taxon>
        <taxon>Magnoliopsida</taxon>
        <taxon>eudicotyledons</taxon>
        <taxon>Gunneridae</taxon>
        <taxon>Pentapetalae</taxon>
        <taxon>asterids</taxon>
        <taxon>Ericales</taxon>
        <taxon>Ericaceae</taxon>
        <taxon>Vaccinioideae</taxon>
        <taxon>Vaccinieae</taxon>
        <taxon>Vaccinium</taxon>
    </lineage>
</organism>
<sequence>MKYSARGLVLWPFMSRFMKYSARGLVLWPFMGGSSLRGSRSTLPQPLLDVANGWFEPSRFMKYSASTIVRCGNESASNCYEKWPTNFQNSVILQELADILNKALRFSRYVPHWKSDENTPVGKEYINGHEVLYNILTWTGSMGDQEGPWPRLVTSIALRRGACLRSTQVVEPTS</sequence>
<gene>
    <name evidence="1" type="ORF">Vadar_029455</name>
</gene>
<protein>
    <submittedName>
        <fullName evidence="1">Uncharacterized protein</fullName>
    </submittedName>
</protein>
<accession>A0ACB7X4P0</accession>
<proteinExistence type="predicted"/>